<gene>
    <name evidence="2" type="ORF">HEQ75_15630</name>
</gene>
<comment type="caution">
    <text evidence="2">The sequence shown here is derived from an EMBL/GenBank/DDBJ whole genome shotgun (WGS) entry which is preliminary data.</text>
</comment>
<reference evidence="2 3" key="1">
    <citation type="submission" date="2020-03" db="EMBL/GenBank/DDBJ databases">
        <title>Roseomonas selenitidurans sp. nov. isolated from urban soil.</title>
        <authorList>
            <person name="Liu H."/>
        </authorList>
    </citation>
    <scope>NUCLEOTIDE SEQUENCE [LARGE SCALE GENOMIC DNA]</scope>
    <source>
        <strain evidence="2 3">BU-1</strain>
    </source>
</reference>
<feature type="coiled-coil region" evidence="1">
    <location>
        <begin position="41"/>
        <end position="68"/>
    </location>
</feature>
<sequence>MAGFLLGLAVATCGLVVFWPTTDNRAQALPAPDDSPPAALLGQLEIQAARAEAAARQAEAVAREAAAMLARNAPQSDRFLIAALLLRASLATPRPWLREYQAMLALAPAGALPPSLAEVLASHAARGLPSEAELQARFALLAPQLLARMPRAEGLFSRGADALRGTFASLGLAAPPAPGLAETAIAGITEHLRRGNLAGAVADAGALDGQLQPLLAGWVAQARARLAVEQAIQEVLLRALAPPQLLAAPAARRPS</sequence>
<evidence type="ECO:0000313" key="2">
    <source>
        <dbReference type="EMBL" id="NKC32293.1"/>
    </source>
</evidence>
<proteinExistence type="predicted"/>
<evidence type="ECO:0000313" key="3">
    <source>
        <dbReference type="Proteomes" id="UP000787635"/>
    </source>
</evidence>
<dbReference type="EMBL" id="JAAVNE010000025">
    <property type="protein sequence ID" value="NKC32293.1"/>
    <property type="molecule type" value="Genomic_DNA"/>
</dbReference>
<accession>A0ABX1E681</accession>
<keyword evidence="3" id="KW-1185">Reference proteome</keyword>
<protein>
    <submittedName>
        <fullName evidence="2">Uncharacterized protein</fullName>
    </submittedName>
</protein>
<dbReference type="RefSeq" id="WP_209318590.1">
    <property type="nucleotide sequence ID" value="NZ_JAAVNE010000025.1"/>
</dbReference>
<organism evidence="2 3">
    <name type="scientific">Falsiroseomonas selenitidurans</name>
    <dbReference type="NCBI Taxonomy" id="2716335"/>
    <lineage>
        <taxon>Bacteria</taxon>
        <taxon>Pseudomonadati</taxon>
        <taxon>Pseudomonadota</taxon>
        <taxon>Alphaproteobacteria</taxon>
        <taxon>Acetobacterales</taxon>
        <taxon>Roseomonadaceae</taxon>
        <taxon>Falsiroseomonas</taxon>
    </lineage>
</organism>
<evidence type="ECO:0000256" key="1">
    <source>
        <dbReference type="SAM" id="Coils"/>
    </source>
</evidence>
<keyword evidence="1" id="KW-0175">Coiled coil</keyword>
<name>A0ABX1E681_9PROT</name>
<dbReference type="Proteomes" id="UP000787635">
    <property type="component" value="Unassembled WGS sequence"/>
</dbReference>